<accession>A0A4P2PX31</accession>
<reference evidence="2 3" key="1">
    <citation type="submission" date="2015-09" db="EMBL/GenBank/DDBJ databases">
        <title>Sorangium comparison.</title>
        <authorList>
            <person name="Zaburannyi N."/>
            <person name="Bunk B."/>
            <person name="Overmann J."/>
            <person name="Mueller R."/>
        </authorList>
    </citation>
    <scope>NUCLEOTIDE SEQUENCE [LARGE SCALE GENOMIC DNA]</scope>
    <source>
        <strain evidence="2 3">So ceGT47</strain>
    </source>
</reference>
<gene>
    <name evidence="2" type="ORF">SOCEGT47_017710</name>
</gene>
<feature type="transmembrane region" description="Helical" evidence="1">
    <location>
        <begin position="211"/>
        <end position="233"/>
    </location>
</feature>
<dbReference type="Proteomes" id="UP000295781">
    <property type="component" value="Chromosome"/>
</dbReference>
<sequence>MNPALVSLQARLGGALHRPTPETLALYGTTALFYRYKLEATQWLETGVKGRRAFVLVDLRRRVGPFGVDVADDEPAELRVRQAVAVVLPGVALASPLAPVDWPPAPIVPRRGLFSRRTMTPHLFLLDHPMPPYTWTLAGGEAPVLAAGSFRFAGCFHGVLYAVQEGPTLDVDAAARALDELADLAALPWRAPSPEAIAVWHAGVLRDQRRAMWVVVAFLVAFAMLSLALSYAFA</sequence>
<proteinExistence type="predicted"/>
<protein>
    <submittedName>
        <fullName evidence="2">Uncharacterized protein</fullName>
    </submittedName>
</protein>
<dbReference type="AlphaFoldDB" id="A0A4P2PX31"/>
<keyword evidence="1" id="KW-0812">Transmembrane</keyword>
<name>A0A4P2PX31_SORCE</name>
<dbReference type="EMBL" id="CP012670">
    <property type="protein sequence ID" value="AUX21290.1"/>
    <property type="molecule type" value="Genomic_DNA"/>
</dbReference>
<evidence type="ECO:0000313" key="2">
    <source>
        <dbReference type="EMBL" id="AUX21290.1"/>
    </source>
</evidence>
<keyword evidence="1" id="KW-0472">Membrane</keyword>
<evidence type="ECO:0000313" key="3">
    <source>
        <dbReference type="Proteomes" id="UP000295781"/>
    </source>
</evidence>
<organism evidence="2 3">
    <name type="scientific">Sorangium cellulosum</name>
    <name type="common">Polyangium cellulosum</name>
    <dbReference type="NCBI Taxonomy" id="56"/>
    <lineage>
        <taxon>Bacteria</taxon>
        <taxon>Pseudomonadati</taxon>
        <taxon>Myxococcota</taxon>
        <taxon>Polyangia</taxon>
        <taxon>Polyangiales</taxon>
        <taxon>Polyangiaceae</taxon>
        <taxon>Sorangium</taxon>
    </lineage>
</organism>
<dbReference type="RefSeq" id="WP_129346632.1">
    <property type="nucleotide sequence ID" value="NZ_CP012670.1"/>
</dbReference>
<evidence type="ECO:0000256" key="1">
    <source>
        <dbReference type="SAM" id="Phobius"/>
    </source>
</evidence>
<keyword evidence="1" id="KW-1133">Transmembrane helix</keyword>